<name>A0A139AIB3_GONPJ</name>
<evidence type="ECO:0000256" key="1">
    <source>
        <dbReference type="ARBA" id="ARBA00023242"/>
    </source>
</evidence>
<accession>A0A139AIB3</accession>
<organism evidence="4 5">
    <name type="scientific">Gonapodya prolifera (strain JEL478)</name>
    <name type="common">Monoblepharis prolifera</name>
    <dbReference type="NCBI Taxonomy" id="1344416"/>
    <lineage>
        <taxon>Eukaryota</taxon>
        <taxon>Fungi</taxon>
        <taxon>Fungi incertae sedis</taxon>
        <taxon>Chytridiomycota</taxon>
        <taxon>Chytridiomycota incertae sedis</taxon>
        <taxon>Monoblepharidomycetes</taxon>
        <taxon>Monoblepharidales</taxon>
        <taxon>Gonapodyaceae</taxon>
        <taxon>Gonapodya</taxon>
    </lineage>
</organism>
<dbReference type="Proteomes" id="UP000070544">
    <property type="component" value="Unassembled WGS sequence"/>
</dbReference>
<feature type="domain" description="Xylanolytic transcriptional activator regulatory" evidence="3">
    <location>
        <begin position="187"/>
        <end position="332"/>
    </location>
</feature>
<keyword evidence="1" id="KW-0539">Nucleus</keyword>
<keyword evidence="5" id="KW-1185">Reference proteome</keyword>
<evidence type="ECO:0000313" key="4">
    <source>
        <dbReference type="EMBL" id="KXS16163.1"/>
    </source>
</evidence>
<evidence type="ECO:0000256" key="2">
    <source>
        <dbReference type="SAM" id="MobiDB-lite"/>
    </source>
</evidence>
<feature type="region of interest" description="Disordered" evidence="2">
    <location>
        <begin position="139"/>
        <end position="161"/>
    </location>
</feature>
<dbReference type="EMBL" id="KQ965756">
    <property type="protein sequence ID" value="KXS16163.1"/>
    <property type="molecule type" value="Genomic_DNA"/>
</dbReference>
<proteinExistence type="predicted"/>
<dbReference type="CDD" id="cd12148">
    <property type="entry name" value="fungal_TF_MHR"/>
    <property type="match status" value="1"/>
</dbReference>
<dbReference type="GO" id="GO:0008270">
    <property type="term" value="F:zinc ion binding"/>
    <property type="evidence" value="ECO:0007669"/>
    <property type="project" value="InterPro"/>
</dbReference>
<gene>
    <name evidence="4" type="ORF">M427DRAFT_134595</name>
</gene>
<reference evidence="4 5" key="1">
    <citation type="journal article" date="2015" name="Genome Biol. Evol.">
        <title>Phylogenomic analyses indicate that early fungi evolved digesting cell walls of algal ancestors of land plants.</title>
        <authorList>
            <person name="Chang Y."/>
            <person name="Wang S."/>
            <person name="Sekimoto S."/>
            <person name="Aerts A.L."/>
            <person name="Choi C."/>
            <person name="Clum A."/>
            <person name="LaButti K.M."/>
            <person name="Lindquist E.A."/>
            <person name="Yee Ngan C."/>
            <person name="Ohm R.A."/>
            <person name="Salamov A.A."/>
            <person name="Grigoriev I.V."/>
            <person name="Spatafora J.W."/>
            <person name="Berbee M.L."/>
        </authorList>
    </citation>
    <scope>NUCLEOTIDE SEQUENCE [LARGE SCALE GENOMIC DNA]</scope>
    <source>
        <strain evidence="4 5">JEL478</strain>
    </source>
</reference>
<evidence type="ECO:0000259" key="3">
    <source>
        <dbReference type="Pfam" id="PF04082"/>
    </source>
</evidence>
<dbReference type="InterPro" id="IPR007219">
    <property type="entry name" value="XnlR_reg_dom"/>
</dbReference>
<dbReference type="GO" id="GO:0003677">
    <property type="term" value="F:DNA binding"/>
    <property type="evidence" value="ECO:0007669"/>
    <property type="project" value="InterPro"/>
</dbReference>
<dbReference type="AlphaFoldDB" id="A0A139AIB3"/>
<feature type="region of interest" description="Disordered" evidence="2">
    <location>
        <begin position="1"/>
        <end position="77"/>
    </location>
</feature>
<feature type="compositionally biased region" description="Low complexity" evidence="2">
    <location>
        <begin position="48"/>
        <end position="60"/>
    </location>
</feature>
<protein>
    <recommendedName>
        <fullName evidence="3">Xylanolytic transcriptional activator regulatory domain-containing protein</fullName>
    </recommendedName>
</protein>
<feature type="compositionally biased region" description="Basic and acidic residues" evidence="2">
    <location>
        <begin position="16"/>
        <end position="27"/>
    </location>
</feature>
<dbReference type="Pfam" id="PF04082">
    <property type="entry name" value="Fungal_trans"/>
    <property type="match status" value="1"/>
</dbReference>
<dbReference type="GO" id="GO:0006351">
    <property type="term" value="P:DNA-templated transcription"/>
    <property type="evidence" value="ECO:0007669"/>
    <property type="project" value="InterPro"/>
</dbReference>
<sequence>MKTEKREKRQKRAQKDKHDKTLPKPSDRLALLEALLGVPSTKKGYGQSGSDDGSRSSSGTPSPPPSQLPALVMGVPYHPSPSPELTLFPSMDTAGSVSSFVAFSKPMDQSASFSGDWHFQSTITPESDMESYSAIYDLTPDTSSRASSSEPEPEQTTLTLQSPNDMELSIFDALPPLPDVEDCNALLQVYFNVVGRQFPVLHPQLFSGTRKRSNVPLVLSMMSIACRFHPSKHFRQTHQPTLSFYSSQLLPIAASQQVDVEYVQTLFHLAMAHLSVKSKQGTVVALEMTVAGLRDIITKDPALSTTPGRPGDQGKTLAQWMAEDEARRTAWYIAWLGQAMRGSSDGRHDFAVLGAVEDVPLPTGDFLWQTPLGGVSESVGLSPEWSEPLTLRTFFDTALWPIEMPPKAPVGFTSFEIALTVYCADKVDKYRRFCAKNGISTPPRSPIVEKLSTMYSTTTLHEVSSAMTTLDPRDRAHIMANQITYLLTIWHARLHVLLGVPPPPTCASFESIPATTIEHDIHPVLLQSPEALAMLLLYHLMWSYLTSPIHPESQHWEYTARNFDQESAAGRDGRGSSSSAQGKRGKVTRLLADILLYGDEDTSGPPWYIAEWMTHPAMAVCVGHTNMAVKVARSLLEIHGEERLRGVVKSAGIMNPFTLVIPYLVIMKEMLRVSKPEVGNIQTSPEQFKNGTGTYETFLKLMELQLHEVIGIFGHLRIKWKKGYVVETLLQSLLAEVMASKSVAELDGRWQNVLSAIDQLHWNLKQQHPNEPMTKLMERGLDFM</sequence>
<evidence type="ECO:0000313" key="5">
    <source>
        <dbReference type="Proteomes" id="UP000070544"/>
    </source>
</evidence>